<reference evidence="10" key="2">
    <citation type="submission" date="2021-04" db="EMBL/GenBank/DDBJ databases">
        <authorList>
            <person name="Gilroy R."/>
        </authorList>
    </citation>
    <scope>NUCLEOTIDE SEQUENCE</scope>
    <source>
        <strain evidence="10">4376</strain>
    </source>
</reference>
<dbReference type="Proteomes" id="UP000824189">
    <property type="component" value="Unassembled WGS sequence"/>
</dbReference>
<sequence>MNDRESGSPTLPLPLPPGTGELAAAYLLGTPAVYDPHTGQQVDPAGNARPARGALASRSVGARAGLEPPRFCALCGRRLMVQVDPMGWTAQCSRHGKLTADIYVDTLGNHASEPLR</sequence>
<dbReference type="EMBL" id="DXFZ01000043">
    <property type="protein sequence ID" value="HIW95584.1"/>
    <property type="molecule type" value="Genomic_DNA"/>
</dbReference>
<evidence type="ECO:0000313" key="10">
    <source>
        <dbReference type="EMBL" id="HIW95584.1"/>
    </source>
</evidence>
<comment type="similarity">
    <text evidence="6">Belongs to the BsaP family.</text>
</comment>
<evidence type="ECO:0000256" key="8">
    <source>
        <dbReference type="SAM" id="MobiDB-lite"/>
    </source>
</evidence>
<evidence type="ECO:0000259" key="9">
    <source>
        <dbReference type="Pfam" id="PF26519"/>
    </source>
</evidence>
<proteinExistence type="inferred from homology"/>
<feature type="domain" description="Biotin synthase auxiliary protein C-terminal" evidence="9">
    <location>
        <begin position="80"/>
        <end position="100"/>
    </location>
</feature>
<feature type="region of interest" description="Disordered" evidence="8">
    <location>
        <begin position="35"/>
        <end position="54"/>
    </location>
</feature>
<reference evidence="10" key="1">
    <citation type="journal article" date="2021" name="PeerJ">
        <title>Extensive microbial diversity within the chicken gut microbiome revealed by metagenomics and culture.</title>
        <authorList>
            <person name="Gilroy R."/>
            <person name="Ravi A."/>
            <person name="Getino M."/>
            <person name="Pursley I."/>
            <person name="Horton D.L."/>
            <person name="Alikhan N.F."/>
            <person name="Baker D."/>
            <person name="Gharbi K."/>
            <person name="Hall N."/>
            <person name="Watson M."/>
            <person name="Adriaenssens E.M."/>
            <person name="Foster-Nyarko E."/>
            <person name="Jarju S."/>
            <person name="Secka A."/>
            <person name="Antonio M."/>
            <person name="Oren A."/>
            <person name="Chaudhuri R.R."/>
            <person name="La Ragione R."/>
            <person name="Hildebrand F."/>
            <person name="Pallen M.J."/>
        </authorList>
    </citation>
    <scope>NUCLEOTIDE SEQUENCE</scope>
    <source>
        <strain evidence="10">4376</strain>
    </source>
</reference>
<protein>
    <recommendedName>
        <fullName evidence="7">Biotin synthase auxiliary protein</fullName>
    </recommendedName>
</protein>
<evidence type="ECO:0000256" key="4">
    <source>
        <dbReference type="ARBA" id="ARBA00023004"/>
    </source>
</evidence>
<dbReference type="InterPro" id="IPR058605">
    <property type="entry name" value="BsaP_C"/>
</dbReference>
<comment type="cofactor">
    <cofactor evidence="1">
        <name>iron-sulfur cluster</name>
        <dbReference type="ChEBI" id="CHEBI:30408"/>
    </cofactor>
</comment>
<keyword evidence="2" id="KW-0479">Metal-binding</keyword>
<evidence type="ECO:0000256" key="2">
    <source>
        <dbReference type="ARBA" id="ARBA00022723"/>
    </source>
</evidence>
<accession>A0A9D1RWT1</accession>
<evidence type="ECO:0000256" key="7">
    <source>
        <dbReference type="ARBA" id="ARBA00093796"/>
    </source>
</evidence>
<name>A0A9D1RWT1_9CORY</name>
<organism evidence="10 11">
    <name type="scientific">Candidatus Corynebacterium gallistercoris</name>
    <dbReference type="NCBI Taxonomy" id="2838530"/>
    <lineage>
        <taxon>Bacteria</taxon>
        <taxon>Bacillati</taxon>
        <taxon>Actinomycetota</taxon>
        <taxon>Actinomycetes</taxon>
        <taxon>Mycobacteriales</taxon>
        <taxon>Corynebacteriaceae</taxon>
        <taxon>Corynebacterium</taxon>
    </lineage>
</organism>
<keyword evidence="3" id="KW-0093">Biotin biosynthesis</keyword>
<keyword evidence="4" id="KW-0408">Iron</keyword>
<gene>
    <name evidence="10" type="ORF">H9867_03740</name>
</gene>
<evidence type="ECO:0000256" key="5">
    <source>
        <dbReference type="ARBA" id="ARBA00093761"/>
    </source>
</evidence>
<comment type="function">
    <text evidence="5">Required for the activity of the biotin synthase BioB.</text>
</comment>
<comment type="caution">
    <text evidence="10">The sequence shown here is derived from an EMBL/GenBank/DDBJ whole genome shotgun (WGS) entry which is preliminary data.</text>
</comment>
<dbReference type="AlphaFoldDB" id="A0A9D1RWT1"/>
<evidence type="ECO:0000313" key="11">
    <source>
        <dbReference type="Proteomes" id="UP000824189"/>
    </source>
</evidence>
<dbReference type="Pfam" id="PF26519">
    <property type="entry name" value="BsaP"/>
    <property type="match status" value="1"/>
</dbReference>
<evidence type="ECO:0000256" key="1">
    <source>
        <dbReference type="ARBA" id="ARBA00001915"/>
    </source>
</evidence>
<evidence type="ECO:0000256" key="3">
    <source>
        <dbReference type="ARBA" id="ARBA00022756"/>
    </source>
</evidence>
<evidence type="ECO:0000256" key="6">
    <source>
        <dbReference type="ARBA" id="ARBA00093780"/>
    </source>
</evidence>